<comment type="subcellular location">
    <subcellularLocation>
        <location evidence="1">Nucleus</location>
    </subcellularLocation>
</comment>
<evidence type="ECO:0000256" key="4">
    <source>
        <dbReference type="ARBA" id="ARBA00023242"/>
    </source>
</evidence>
<dbReference type="Gene3D" id="2.130.10.10">
    <property type="entry name" value="YVTN repeat-like/Quinoprotein amine dehydrogenase"/>
    <property type="match status" value="1"/>
</dbReference>
<dbReference type="OMA" id="HDGDVMD"/>
<proteinExistence type="predicted"/>
<dbReference type="VEuPathDB" id="AmoebaDB:ACA1_055520"/>
<dbReference type="InterPro" id="IPR036322">
    <property type="entry name" value="WD40_repeat_dom_sf"/>
</dbReference>
<dbReference type="EMBL" id="KB007909">
    <property type="protein sequence ID" value="ELR20786.1"/>
    <property type="molecule type" value="Genomic_DNA"/>
</dbReference>
<accession>L8H8J3</accession>
<dbReference type="InterPro" id="IPR001680">
    <property type="entry name" value="WD40_rpt"/>
</dbReference>
<dbReference type="OrthoDB" id="9890280at2759"/>
<keyword evidence="2" id="KW-0853">WD repeat</keyword>
<dbReference type="STRING" id="1257118.L8H8J3"/>
<dbReference type="Pfam" id="PF00400">
    <property type="entry name" value="WD40"/>
    <property type="match status" value="1"/>
</dbReference>
<evidence type="ECO:0000313" key="6">
    <source>
        <dbReference type="Proteomes" id="UP000011083"/>
    </source>
</evidence>
<dbReference type="Proteomes" id="UP000011083">
    <property type="component" value="Unassembled WGS sequence"/>
</dbReference>
<name>L8H8J3_ACACF</name>
<keyword evidence="3" id="KW-0677">Repeat</keyword>
<sequence>MQTDQWSTAHFTGTKINKVRWLPRYDQIGRASFFATGTWEEEVNKVTLWQLNLPEGDDKGADAPFECYESTHHGGVTDLKAVEANNQVYVLTTSTKGSYSLYQVPQDLFTGDVDEGQVASLPRELLASNLHTSAATAIDYSPELQEVVTVGEDGTINNLQLTATKPHVSFVRAESCAFTSVQYMTQTTILTTASNNTLKIWDLRAKSVFKQLKDTAKEGIITSATRHPFQIHRLTTAYSNGSIAMWDLRQNAPFMHLDKHTSHVWEVQHHATAPDNLFTCSEDGFLFHWDVKAIQQVSGRGASQLVANDEVIEEVGNSRRVVVTDKLGINSFHVNPETNVLVSAGDTHSLQFRSSVVLQY</sequence>
<dbReference type="KEGG" id="acan:ACA1_055520"/>
<evidence type="ECO:0000256" key="2">
    <source>
        <dbReference type="ARBA" id="ARBA00022574"/>
    </source>
</evidence>
<keyword evidence="4" id="KW-0539">Nucleus</keyword>
<keyword evidence="6" id="KW-1185">Reference proteome</keyword>
<dbReference type="AlphaFoldDB" id="L8H8J3"/>
<organism evidence="5 6">
    <name type="scientific">Acanthamoeba castellanii (strain ATCC 30010 / Neff)</name>
    <dbReference type="NCBI Taxonomy" id="1257118"/>
    <lineage>
        <taxon>Eukaryota</taxon>
        <taxon>Amoebozoa</taxon>
        <taxon>Discosea</taxon>
        <taxon>Longamoebia</taxon>
        <taxon>Centramoebida</taxon>
        <taxon>Acanthamoebidae</taxon>
        <taxon>Acanthamoeba</taxon>
    </lineage>
</organism>
<dbReference type="SUPFAM" id="SSF50978">
    <property type="entry name" value="WD40 repeat-like"/>
    <property type="match status" value="1"/>
</dbReference>
<dbReference type="PANTHER" id="PTHR22652:SF0">
    <property type="entry name" value="NUCLEOPORIN NUP43"/>
    <property type="match status" value="1"/>
</dbReference>
<evidence type="ECO:0000256" key="3">
    <source>
        <dbReference type="ARBA" id="ARBA00022737"/>
    </source>
</evidence>
<reference evidence="5 6" key="1">
    <citation type="journal article" date="2013" name="Genome Biol.">
        <title>Genome of Acanthamoeba castellanii highlights extensive lateral gene transfer and early evolution of tyrosine kinase signaling.</title>
        <authorList>
            <person name="Clarke M."/>
            <person name="Lohan A.J."/>
            <person name="Liu B."/>
            <person name="Lagkouvardos I."/>
            <person name="Roy S."/>
            <person name="Zafar N."/>
            <person name="Bertelli C."/>
            <person name="Schilde C."/>
            <person name="Kianianmomeni A."/>
            <person name="Burglin T.R."/>
            <person name="Frech C."/>
            <person name="Turcotte B."/>
            <person name="Kopec K.O."/>
            <person name="Synnott J.M."/>
            <person name="Choo C."/>
            <person name="Paponov I."/>
            <person name="Finkler A."/>
            <person name="Soon Heng Tan C."/>
            <person name="Hutchins A.P."/>
            <person name="Weinmeier T."/>
            <person name="Rattei T."/>
            <person name="Chu J.S."/>
            <person name="Gimenez G."/>
            <person name="Irimia M."/>
            <person name="Rigden D.J."/>
            <person name="Fitzpatrick D.A."/>
            <person name="Lorenzo-Morales J."/>
            <person name="Bateman A."/>
            <person name="Chiu C.H."/>
            <person name="Tang P."/>
            <person name="Hegemann P."/>
            <person name="Fromm H."/>
            <person name="Raoult D."/>
            <person name="Greub G."/>
            <person name="Miranda-Saavedra D."/>
            <person name="Chen N."/>
            <person name="Nash P."/>
            <person name="Ginger M.L."/>
            <person name="Horn M."/>
            <person name="Schaap P."/>
            <person name="Caler L."/>
            <person name="Loftus B."/>
        </authorList>
    </citation>
    <scope>NUCLEOTIDE SEQUENCE [LARGE SCALE GENOMIC DNA]</scope>
    <source>
        <strain evidence="5 6">Neff</strain>
    </source>
</reference>
<evidence type="ECO:0000313" key="5">
    <source>
        <dbReference type="EMBL" id="ELR20786.1"/>
    </source>
</evidence>
<dbReference type="SMART" id="SM00320">
    <property type="entry name" value="WD40"/>
    <property type="match status" value="5"/>
</dbReference>
<evidence type="ECO:0000256" key="1">
    <source>
        <dbReference type="ARBA" id="ARBA00004123"/>
    </source>
</evidence>
<dbReference type="InterPro" id="IPR015943">
    <property type="entry name" value="WD40/YVTN_repeat-like_dom_sf"/>
</dbReference>
<dbReference type="RefSeq" id="XP_004344189.1">
    <property type="nucleotide sequence ID" value="XM_004344139.1"/>
</dbReference>
<dbReference type="GeneID" id="14921656"/>
<dbReference type="GO" id="GO:0031080">
    <property type="term" value="C:nuclear pore outer ring"/>
    <property type="evidence" value="ECO:0007669"/>
    <property type="project" value="TreeGrafter"/>
</dbReference>
<gene>
    <name evidence="5" type="ORF">ACA1_055520</name>
</gene>
<protein>
    <submittedName>
        <fullName evidence="5">Nucleoporin, putative</fullName>
    </submittedName>
</protein>
<dbReference type="PANTHER" id="PTHR22652">
    <property type="entry name" value="NUCLEOPORIN NUP43"/>
    <property type="match status" value="1"/>
</dbReference>